<organism evidence="6 7">
    <name type="scientific">Dactylellina haptotyla (strain CBS 200.50)</name>
    <name type="common">Nematode-trapping fungus</name>
    <name type="synonym">Monacrosporium haptotylum</name>
    <dbReference type="NCBI Taxonomy" id="1284197"/>
    <lineage>
        <taxon>Eukaryota</taxon>
        <taxon>Fungi</taxon>
        <taxon>Dikarya</taxon>
        <taxon>Ascomycota</taxon>
        <taxon>Pezizomycotina</taxon>
        <taxon>Orbiliomycetes</taxon>
        <taxon>Orbiliales</taxon>
        <taxon>Orbiliaceae</taxon>
        <taxon>Dactylellina</taxon>
    </lineage>
</organism>
<dbReference type="OrthoDB" id="68328at2759"/>
<reference evidence="6 7" key="1">
    <citation type="journal article" date="2013" name="PLoS Genet.">
        <title>Genomic mechanisms accounting for the adaptation to parasitism in nematode-trapping fungi.</title>
        <authorList>
            <person name="Meerupati T."/>
            <person name="Andersson K.M."/>
            <person name="Friman E."/>
            <person name="Kumar D."/>
            <person name="Tunlid A."/>
            <person name="Ahren D."/>
        </authorList>
    </citation>
    <scope>NUCLEOTIDE SEQUENCE [LARGE SCALE GENOMIC DNA]</scope>
    <source>
        <strain evidence="6 7">CBS 200.50</strain>
    </source>
</reference>
<evidence type="ECO:0008006" key="8">
    <source>
        <dbReference type="Google" id="ProtNLM"/>
    </source>
</evidence>
<comment type="caution">
    <text evidence="6">The sequence shown here is derived from an EMBL/GenBank/DDBJ whole genome shotgun (WGS) entry which is preliminary data.</text>
</comment>
<accession>S8BLQ3</accession>
<evidence type="ECO:0000256" key="3">
    <source>
        <dbReference type="SAM" id="MobiDB-lite"/>
    </source>
</evidence>
<dbReference type="Gene3D" id="2.40.160.210">
    <property type="entry name" value="Acyl-CoA thioesterase, double hotdog domain"/>
    <property type="match status" value="1"/>
</dbReference>
<reference evidence="7" key="2">
    <citation type="submission" date="2013-04" db="EMBL/GenBank/DDBJ databases">
        <title>Genomic mechanisms accounting for the adaptation to parasitism in nematode-trapping fungi.</title>
        <authorList>
            <person name="Ahren D.G."/>
        </authorList>
    </citation>
    <scope>NUCLEOTIDE SEQUENCE [LARGE SCALE GENOMIC DNA]</scope>
    <source>
        <strain evidence="7">CBS 200.50</strain>
    </source>
</reference>
<evidence type="ECO:0000313" key="7">
    <source>
        <dbReference type="Proteomes" id="UP000015100"/>
    </source>
</evidence>
<dbReference type="STRING" id="1284197.S8BLQ3"/>
<dbReference type="PANTHER" id="PTHR11066">
    <property type="entry name" value="ACYL-COA THIOESTERASE"/>
    <property type="match status" value="1"/>
</dbReference>
<dbReference type="CDD" id="cd03445">
    <property type="entry name" value="Thioesterase_II_repeat2"/>
    <property type="match status" value="1"/>
</dbReference>
<dbReference type="SUPFAM" id="SSF54637">
    <property type="entry name" value="Thioesterase/thiol ester dehydrase-isomerase"/>
    <property type="match status" value="2"/>
</dbReference>
<protein>
    <recommendedName>
        <fullName evidence="8">Acyl-CoA thioesterase II</fullName>
    </recommendedName>
</protein>
<name>S8BLQ3_DACHA</name>
<comment type="similarity">
    <text evidence="1">Belongs to the C/M/P thioester hydrolase family.</text>
</comment>
<evidence type="ECO:0000259" key="5">
    <source>
        <dbReference type="Pfam" id="PF20789"/>
    </source>
</evidence>
<evidence type="ECO:0000256" key="2">
    <source>
        <dbReference type="ARBA" id="ARBA00022801"/>
    </source>
</evidence>
<dbReference type="CDD" id="cd03444">
    <property type="entry name" value="Thioesterase_II_repeat1"/>
    <property type="match status" value="1"/>
</dbReference>
<dbReference type="GO" id="GO:0047617">
    <property type="term" value="F:fatty acyl-CoA hydrolase activity"/>
    <property type="evidence" value="ECO:0007669"/>
    <property type="project" value="InterPro"/>
</dbReference>
<proteinExistence type="inferred from homology"/>
<dbReference type="GO" id="GO:0005782">
    <property type="term" value="C:peroxisomal matrix"/>
    <property type="evidence" value="ECO:0007669"/>
    <property type="project" value="UniProtKB-SubCell"/>
</dbReference>
<dbReference type="OMA" id="HACVLTY"/>
<dbReference type="InterPro" id="IPR049450">
    <property type="entry name" value="ACOT8-like_C"/>
</dbReference>
<dbReference type="InterPro" id="IPR049449">
    <property type="entry name" value="TesB_ACOT8-like_N"/>
</dbReference>
<dbReference type="Pfam" id="PF13622">
    <property type="entry name" value="4HBT_3"/>
    <property type="match status" value="1"/>
</dbReference>
<dbReference type="GO" id="GO:0009062">
    <property type="term" value="P:fatty acid catabolic process"/>
    <property type="evidence" value="ECO:0007669"/>
    <property type="project" value="TreeGrafter"/>
</dbReference>
<feature type="domain" description="Acyl-CoA thioesterase-like C-terminal" evidence="5">
    <location>
        <begin position="212"/>
        <end position="322"/>
    </location>
</feature>
<keyword evidence="2" id="KW-0378">Hydrolase</keyword>
<evidence type="ECO:0000259" key="4">
    <source>
        <dbReference type="Pfam" id="PF13622"/>
    </source>
</evidence>
<dbReference type="PANTHER" id="PTHR11066:SF35">
    <property type="entry name" value="ACYL-COA THIOESTERASE II"/>
    <property type="match status" value="1"/>
</dbReference>
<dbReference type="InterPro" id="IPR029069">
    <property type="entry name" value="HotDog_dom_sf"/>
</dbReference>
<dbReference type="Proteomes" id="UP000015100">
    <property type="component" value="Unassembled WGS sequence"/>
</dbReference>
<evidence type="ECO:0000313" key="6">
    <source>
        <dbReference type="EMBL" id="EPS40333.1"/>
    </source>
</evidence>
<feature type="region of interest" description="Disordered" evidence="3">
    <location>
        <begin position="188"/>
        <end position="211"/>
    </location>
</feature>
<dbReference type="GO" id="GO:0006637">
    <property type="term" value="P:acyl-CoA metabolic process"/>
    <property type="evidence" value="ECO:0007669"/>
    <property type="project" value="InterPro"/>
</dbReference>
<sequence length="331" mass="37136">MDKKSATAGMEDEKSMQAPILKQIEVNTLEKDPFTPVSIVGNHYLPSRSLSIFGGQIIGQAILAAHATVKEGLSIHAFHGNFIDRTDPTQAVAYRVSPIRTGNTISNRLVHAFQYTRLVFIATVSFHMFEESPVLKYNSSLRPDFPSIESMDPVVRSDYYQMIFHDGMKENDEILSAAIEVKHKLQKSNEMPDGFEPPKKSSDAGKQNIETGRMPTSALSPIYQYLRIRGQLPHHPKYRTSAFAMASDAFSSQLPAVLIPHQNISWITSLDHIIYFHKPFDPTKWLAVENRVTVADGGRGVIEMKYWNEEGDLVATVLQEGMFRGKSKAKL</sequence>
<dbReference type="eggNOG" id="KOG3016">
    <property type="taxonomic scope" value="Eukaryota"/>
</dbReference>
<dbReference type="InterPro" id="IPR042171">
    <property type="entry name" value="Acyl-CoA_hotdog"/>
</dbReference>
<dbReference type="AlphaFoldDB" id="S8BLQ3"/>
<dbReference type="Pfam" id="PF20789">
    <property type="entry name" value="4HBT_3C"/>
    <property type="match status" value="1"/>
</dbReference>
<feature type="domain" description="Acyl-CoA thioesterase-like N-terminal HotDog" evidence="4">
    <location>
        <begin position="51"/>
        <end position="127"/>
    </location>
</feature>
<dbReference type="InterPro" id="IPR003703">
    <property type="entry name" value="Acyl_CoA_thio"/>
</dbReference>
<keyword evidence="7" id="KW-1185">Reference proteome</keyword>
<dbReference type="EMBL" id="AQGS01000406">
    <property type="protein sequence ID" value="EPS40333.1"/>
    <property type="molecule type" value="Genomic_DNA"/>
</dbReference>
<gene>
    <name evidence="6" type="ORF">H072_5832</name>
</gene>
<dbReference type="HOGENOM" id="CLU_032690_1_0_1"/>
<evidence type="ECO:0000256" key="1">
    <source>
        <dbReference type="ARBA" id="ARBA00006538"/>
    </source>
</evidence>